<organism evidence="2 3">
    <name type="scientific">Adhaeretor mobilis</name>
    <dbReference type="NCBI Taxonomy" id="1930276"/>
    <lineage>
        <taxon>Bacteria</taxon>
        <taxon>Pseudomonadati</taxon>
        <taxon>Planctomycetota</taxon>
        <taxon>Planctomycetia</taxon>
        <taxon>Pirellulales</taxon>
        <taxon>Lacipirellulaceae</taxon>
        <taxon>Adhaeretor</taxon>
    </lineage>
</organism>
<dbReference type="AlphaFoldDB" id="A0A517MPX8"/>
<keyword evidence="3" id="KW-1185">Reference proteome</keyword>
<protein>
    <recommendedName>
        <fullName evidence="4">PEP-CTERM protein-sorting domain-containing protein</fullName>
    </recommendedName>
</protein>
<evidence type="ECO:0000313" key="2">
    <source>
        <dbReference type="EMBL" id="QDS96929.1"/>
    </source>
</evidence>
<dbReference type="RefSeq" id="WP_145056915.1">
    <property type="nucleotide sequence ID" value="NZ_CP036263.1"/>
</dbReference>
<gene>
    <name evidence="2" type="ORF">HG15A2_01880</name>
</gene>
<reference evidence="2 3" key="1">
    <citation type="submission" date="2019-02" db="EMBL/GenBank/DDBJ databases">
        <title>Deep-cultivation of Planctomycetes and their phenomic and genomic characterization uncovers novel biology.</title>
        <authorList>
            <person name="Wiegand S."/>
            <person name="Jogler M."/>
            <person name="Boedeker C."/>
            <person name="Pinto D."/>
            <person name="Vollmers J."/>
            <person name="Rivas-Marin E."/>
            <person name="Kohn T."/>
            <person name="Peeters S.H."/>
            <person name="Heuer A."/>
            <person name="Rast P."/>
            <person name="Oberbeckmann S."/>
            <person name="Bunk B."/>
            <person name="Jeske O."/>
            <person name="Meyerdierks A."/>
            <person name="Storesund J.E."/>
            <person name="Kallscheuer N."/>
            <person name="Luecker S."/>
            <person name="Lage O.M."/>
            <person name="Pohl T."/>
            <person name="Merkel B.J."/>
            <person name="Hornburger P."/>
            <person name="Mueller R.-W."/>
            <person name="Bruemmer F."/>
            <person name="Labrenz M."/>
            <person name="Spormann A.M."/>
            <person name="Op den Camp H."/>
            <person name="Overmann J."/>
            <person name="Amann R."/>
            <person name="Jetten M.S.M."/>
            <person name="Mascher T."/>
            <person name="Medema M.H."/>
            <person name="Devos D.P."/>
            <person name="Kaster A.-K."/>
            <person name="Ovreas L."/>
            <person name="Rohde M."/>
            <person name="Galperin M.Y."/>
            <person name="Jogler C."/>
        </authorList>
    </citation>
    <scope>NUCLEOTIDE SEQUENCE [LARGE SCALE GENOMIC DNA]</scope>
    <source>
        <strain evidence="2 3">HG15A2</strain>
    </source>
</reference>
<feature type="chain" id="PRO_5021925942" description="PEP-CTERM protein-sorting domain-containing protein" evidence="1">
    <location>
        <begin position="21"/>
        <end position="406"/>
    </location>
</feature>
<dbReference type="OrthoDB" id="270130at2"/>
<evidence type="ECO:0000313" key="3">
    <source>
        <dbReference type="Proteomes" id="UP000319852"/>
    </source>
</evidence>
<keyword evidence="1" id="KW-0732">Signal</keyword>
<dbReference type="KEGG" id="amob:HG15A2_01880"/>
<dbReference type="EMBL" id="CP036263">
    <property type="protein sequence ID" value="QDS96929.1"/>
    <property type="molecule type" value="Genomic_DNA"/>
</dbReference>
<evidence type="ECO:0008006" key="4">
    <source>
        <dbReference type="Google" id="ProtNLM"/>
    </source>
</evidence>
<evidence type="ECO:0000256" key="1">
    <source>
        <dbReference type="SAM" id="SignalP"/>
    </source>
</evidence>
<proteinExistence type="predicted"/>
<name>A0A517MPX8_9BACT</name>
<feature type="signal peptide" evidence="1">
    <location>
        <begin position="1"/>
        <end position="20"/>
    </location>
</feature>
<dbReference type="Proteomes" id="UP000319852">
    <property type="component" value="Chromosome"/>
</dbReference>
<accession>A0A517MPX8</accession>
<sequence length="406" mass="43177" precursor="true">MSRNLAVLMIAVLSASPSFGQGVALFQDGVTDVPGGGKYEGTIDTEFRAAAPTTPQFENIELSIDQFDGGFQTQGAIRFDNLLVSNGGLVPDELGRGQILFAEFRLWKTSPSESDANIDFSRVVGPDTSTGAFWDEEDTWASLGGDLIPDEFGLLDGDPISRDGVEAATTPDFQDSPSRFGPGEVVVVDPNDGPVASSLVYGADIDSADIFGDAWDGSPEDLDRAIDVSFFRFDVTEAVRDWIADTNTGVPGTQALQQNFGWAITNDTGDGWDILSSESDEIPEAEFEGMDAGLFRPALTIIFDDGSAGPLDIDKDSDIDVTDFNLFVDLLGSELDGPLVTGSAGDFDFNRKIDLEDFKFFKENFPGGAAGLQAAISAAGVPEPTSCVLAIFAMAGLVAPRRRSNS</sequence>